<reference evidence="2 3" key="1">
    <citation type="submission" date="2019-10" db="EMBL/GenBank/DDBJ databases">
        <authorList>
            <person name="Palmer J.M."/>
        </authorList>
    </citation>
    <scope>NUCLEOTIDE SEQUENCE [LARGE SCALE GENOMIC DNA]</scope>
    <source>
        <strain evidence="2 3">TWF718</strain>
    </source>
</reference>
<evidence type="ECO:0000256" key="1">
    <source>
        <dbReference type="SAM" id="MobiDB-lite"/>
    </source>
</evidence>
<comment type="caution">
    <text evidence="2">The sequence shown here is derived from an EMBL/GenBank/DDBJ whole genome shotgun (WGS) entry which is preliminary data.</text>
</comment>
<organism evidence="2 3">
    <name type="scientific">Orbilia javanica</name>
    <dbReference type="NCBI Taxonomy" id="47235"/>
    <lineage>
        <taxon>Eukaryota</taxon>
        <taxon>Fungi</taxon>
        <taxon>Dikarya</taxon>
        <taxon>Ascomycota</taxon>
        <taxon>Pezizomycotina</taxon>
        <taxon>Orbiliomycetes</taxon>
        <taxon>Orbiliales</taxon>
        <taxon>Orbiliaceae</taxon>
        <taxon>Orbilia</taxon>
    </lineage>
</organism>
<feature type="compositionally biased region" description="Basic and acidic residues" evidence="1">
    <location>
        <begin position="1"/>
        <end position="10"/>
    </location>
</feature>
<keyword evidence="3" id="KW-1185">Reference proteome</keyword>
<protein>
    <submittedName>
        <fullName evidence="2">Uncharacterized protein</fullName>
    </submittedName>
</protein>
<dbReference type="EMBL" id="JAVHNR010000001">
    <property type="protein sequence ID" value="KAK6355964.1"/>
    <property type="molecule type" value="Genomic_DNA"/>
</dbReference>
<feature type="compositionally biased region" description="Basic residues" evidence="1">
    <location>
        <begin position="102"/>
        <end position="113"/>
    </location>
</feature>
<accession>A0AAN8RFT0</accession>
<dbReference type="AlphaFoldDB" id="A0AAN8RFT0"/>
<feature type="region of interest" description="Disordered" evidence="1">
    <location>
        <begin position="1"/>
        <end position="206"/>
    </location>
</feature>
<feature type="compositionally biased region" description="Basic residues" evidence="1">
    <location>
        <begin position="158"/>
        <end position="168"/>
    </location>
</feature>
<proteinExistence type="predicted"/>
<gene>
    <name evidence="2" type="ORF">TWF718_000340</name>
</gene>
<feature type="compositionally biased region" description="Basic and acidic residues" evidence="1">
    <location>
        <begin position="63"/>
        <end position="85"/>
    </location>
</feature>
<feature type="compositionally biased region" description="Polar residues" evidence="1">
    <location>
        <begin position="128"/>
        <end position="144"/>
    </location>
</feature>
<dbReference type="PANTHER" id="PTHR35587:SF4">
    <property type="match status" value="1"/>
</dbReference>
<evidence type="ECO:0000313" key="3">
    <source>
        <dbReference type="Proteomes" id="UP001313282"/>
    </source>
</evidence>
<dbReference type="PANTHER" id="PTHR35587">
    <property type="entry name" value="EXPRESSED PROTEIN"/>
    <property type="match status" value="1"/>
</dbReference>
<dbReference type="Proteomes" id="UP001313282">
    <property type="component" value="Unassembled WGS sequence"/>
</dbReference>
<evidence type="ECO:0000313" key="2">
    <source>
        <dbReference type="EMBL" id="KAK6355964.1"/>
    </source>
</evidence>
<sequence>MTDTQKKEEWEGPPLDQEEEDSAENTHPAESVSAAGEEDSAATAQNHDSRDSNEESTSQTPGLEKKKDKVGEDSSQGEKKEKEKGLAQNTGDQSEWSSAVRGRSRSRSTRRLASRPSKVGNDKKDDGNVSTTAVSSPDKSQSLPSVYEDKESTNKGQLVKRNRRRNKRSGYESSATEELPLRERQYPPQKQAQIQQQPEAGKKSDPIKLRLDLNLEVEVELKARIHGDLTLSLF</sequence>
<feature type="compositionally biased region" description="Polar residues" evidence="1">
    <location>
        <begin position="87"/>
        <end position="96"/>
    </location>
</feature>
<name>A0AAN8RFT0_9PEZI</name>
<feature type="compositionally biased region" description="Low complexity" evidence="1">
    <location>
        <begin position="186"/>
        <end position="198"/>
    </location>
</feature>